<evidence type="ECO:0000256" key="4">
    <source>
        <dbReference type="ARBA" id="ARBA00023125"/>
    </source>
</evidence>
<keyword evidence="8" id="KW-0614">Plasmid</keyword>
<dbReference type="GO" id="GO:0003677">
    <property type="term" value="F:DNA binding"/>
    <property type="evidence" value="ECO:0007669"/>
    <property type="project" value="UniProtKB-KW"/>
</dbReference>
<dbReference type="InterPro" id="IPR014284">
    <property type="entry name" value="RNA_pol_sigma-70_dom"/>
</dbReference>
<geneLocation type="plasmid" evidence="9"/>
<dbReference type="KEGG" id="jeo:JMA_41400"/>
<evidence type="ECO:0000259" key="7">
    <source>
        <dbReference type="Pfam" id="PF04545"/>
    </source>
</evidence>
<dbReference type="InterPro" id="IPR013324">
    <property type="entry name" value="RNA_pol_sigma_r3/r4-like"/>
</dbReference>
<evidence type="ECO:0000256" key="3">
    <source>
        <dbReference type="ARBA" id="ARBA00023082"/>
    </source>
</evidence>
<dbReference type="InterPro" id="IPR050813">
    <property type="entry name" value="Sigma-70_Factor"/>
</dbReference>
<dbReference type="PANTHER" id="PTHR30376">
    <property type="entry name" value="SIGMA FACTOR RPOH HEAT SHOCK RELATED"/>
    <property type="match status" value="1"/>
</dbReference>
<keyword evidence="5" id="KW-0804">Transcription</keyword>
<protein>
    <submittedName>
        <fullName evidence="8">RNA polymerase sigma-E factor SigE</fullName>
    </submittedName>
</protein>
<dbReference type="GO" id="GO:0006352">
    <property type="term" value="P:DNA-templated transcription initiation"/>
    <property type="evidence" value="ECO:0007669"/>
    <property type="project" value="InterPro"/>
</dbReference>
<dbReference type="HOGENOM" id="CLU_014793_8_7_9"/>
<sequence>MEVNTEEIVVNDTVRLEELADMLLEQEDGDITEDILIFIDDEPKEDYVPEKLEQWEKEIYAVENEKLIHHVANKFRNTRLPYDELFSVCMMGFTKALNAYDKKRGVKLSTFAVNCMQNEVKFFLRKEKKHRDNTVSMGMVLSQDKNGNNFELEDILSEHANEEVLSIEDKYEIAEDKDIIMEAIEQLTEQEQYIMNSRYGLNGLQVKTQKTIAEEIDMSQANVSKIQKNCIDKIKKYVEATYSDERIHL</sequence>
<keyword evidence="4" id="KW-0238">DNA-binding</keyword>
<dbReference type="SUPFAM" id="SSF88946">
    <property type="entry name" value="Sigma2 domain of RNA polymerase sigma factors"/>
    <property type="match status" value="1"/>
</dbReference>
<organism evidence="8 9">
    <name type="scientific">Jeotgalibacillus malaysiensis</name>
    <dbReference type="NCBI Taxonomy" id="1508404"/>
    <lineage>
        <taxon>Bacteria</taxon>
        <taxon>Bacillati</taxon>
        <taxon>Bacillota</taxon>
        <taxon>Bacilli</taxon>
        <taxon>Bacillales</taxon>
        <taxon>Caryophanaceae</taxon>
        <taxon>Jeotgalibacillus</taxon>
    </lineage>
</organism>
<name>A0A0B5AXN4_9BACL</name>
<evidence type="ECO:0000313" key="9">
    <source>
        <dbReference type="Proteomes" id="UP000031449"/>
    </source>
</evidence>
<dbReference type="PANTHER" id="PTHR30376:SF3">
    <property type="entry name" value="RNA POLYMERASE SIGMA FACTOR RPOH"/>
    <property type="match status" value="1"/>
</dbReference>
<feature type="domain" description="RNA polymerase sigma-70 region 4" evidence="7">
    <location>
        <begin position="183"/>
        <end position="236"/>
    </location>
</feature>
<dbReference type="InterPro" id="IPR007627">
    <property type="entry name" value="RNA_pol_sigma70_r2"/>
</dbReference>
<dbReference type="Gene3D" id="1.20.120.1810">
    <property type="match status" value="1"/>
</dbReference>
<comment type="similarity">
    <text evidence="1">Belongs to the sigma-70 factor family.</text>
</comment>
<dbReference type="NCBIfam" id="TIGR02937">
    <property type="entry name" value="sigma70-ECF"/>
    <property type="match status" value="1"/>
</dbReference>
<dbReference type="Gene3D" id="1.10.10.10">
    <property type="entry name" value="Winged helix-like DNA-binding domain superfamily/Winged helix DNA-binding domain"/>
    <property type="match status" value="1"/>
</dbReference>
<evidence type="ECO:0000259" key="6">
    <source>
        <dbReference type="Pfam" id="PF04542"/>
    </source>
</evidence>
<dbReference type="GO" id="GO:0016987">
    <property type="term" value="F:sigma factor activity"/>
    <property type="evidence" value="ECO:0007669"/>
    <property type="project" value="UniProtKB-KW"/>
</dbReference>
<dbReference type="InterPro" id="IPR007630">
    <property type="entry name" value="RNA_pol_sigma70_r4"/>
</dbReference>
<dbReference type="EMBL" id="CP009417">
    <property type="protein sequence ID" value="AJD93457.1"/>
    <property type="molecule type" value="Genomic_DNA"/>
</dbReference>
<dbReference type="Proteomes" id="UP000031449">
    <property type="component" value="Plasmid unnamed"/>
</dbReference>
<accession>A0A0B5AXN4</accession>
<keyword evidence="3" id="KW-0731">Sigma factor</keyword>
<dbReference type="BioCyc" id="JESP1508404:G14D9-13424-MONOMER"/>
<feature type="domain" description="RNA polymerase sigma-70 region 2" evidence="6">
    <location>
        <begin position="63"/>
        <end position="129"/>
    </location>
</feature>
<gene>
    <name evidence="8" type="ORF">JMA_41400</name>
</gene>
<evidence type="ECO:0000256" key="1">
    <source>
        <dbReference type="ARBA" id="ARBA00007788"/>
    </source>
</evidence>
<dbReference type="Pfam" id="PF04542">
    <property type="entry name" value="Sigma70_r2"/>
    <property type="match status" value="1"/>
</dbReference>
<keyword evidence="2" id="KW-0805">Transcription regulation</keyword>
<dbReference type="AlphaFoldDB" id="A0A0B5AXN4"/>
<evidence type="ECO:0000256" key="2">
    <source>
        <dbReference type="ARBA" id="ARBA00023015"/>
    </source>
</evidence>
<dbReference type="InterPro" id="IPR013325">
    <property type="entry name" value="RNA_pol_sigma_r2"/>
</dbReference>
<dbReference type="InterPro" id="IPR036388">
    <property type="entry name" value="WH-like_DNA-bd_sf"/>
</dbReference>
<evidence type="ECO:0000256" key="5">
    <source>
        <dbReference type="ARBA" id="ARBA00023163"/>
    </source>
</evidence>
<proteinExistence type="inferred from homology"/>
<dbReference type="SUPFAM" id="SSF88659">
    <property type="entry name" value="Sigma3 and sigma4 domains of RNA polymerase sigma factors"/>
    <property type="match status" value="1"/>
</dbReference>
<evidence type="ECO:0000313" key="8">
    <source>
        <dbReference type="EMBL" id="AJD93457.1"/>
    </source>
</evidence>
<reference evidence="8 9" key="1">
    <citation type="submission" date="2014-08" db="EMBL/GenBank/DDBJ databases">
        <title>Complete genome of a marine bacteria Jeotgalibacillus malaysiensis.</title>
        <authorList>
            <person name="Yaakop A.S."/>
            <person name="Chan K.-G."/>
            <person name="Goh K.M."/>
        </authorList>
    </citation>
    <scope>NUCLEOTIDE SEQUENCE [LARGE SCALE GENOMIC DNA]</scope>
    <source>
        <strain evidence="8 9">D5</strain>
        <plasmid evidence="9">Plasmid</plasmid>
    </source>
</reference>
<dbReference type="Pfam" id="PF04545">
    <property type="entry name" value="Sigma70_r4"/>
    <property type="match status" value="1"/>
</dbReference>
<keyword evidence="9" id="KW-1185">Reference proteome</keyword>